<feature type="compositionally biased region" description="Polar residues" evidence="1">
    <location>
        <begin position="298"/>
        <end position="321"/>
    </location>
</feature>
<feature type="compositionally biased region" description="Polar residues" evidence="1">
    <location>
        <begin position="470"/>
        <end position="486"/>
    </location>
</feature>
<proteinExistence type="predicted"/>
<feature type="region of interest" description="Disordered" evidence="1">
    <location>
        <begin position="266"/>
        <end position="321"/>
    </location>
</feature>
<reference evidence="3 4" key="1">
    <citation type="submission" date="2023-09" db="EMBL/GenBank/DDBJ databases">
        <title>Genomes of two closely related lineages of the louse Polyplax serrata with different host specificities.</title>
        <authorList>
            <person name="Martinu J."/>
            <person name="Tarabai H."/>
            <person name="Stefka J."/>
            <person name="Hypsa V."/>
        </authorList>
    </citation>
    <scope>NUCLEOTIDE SEQUENCE [LARGE SCALE GENOMIC DNA]</scope>
    <source>
        <strain evidence="3">98ZLc_SE</strain>
    </source>
</reference>
<dbReference type="PANTHER" id="PTHR46814">
    <property type="entry name" value="EGALITARIAN, ISOFORM B"/>
    <property type="match status" value="1"/>
</dbReference>
<evidence type="ECO:0000313" key="4">
    <source>
        <dbReference type="Proteomes" id="UP001359485"/>
    </source>
</evidence>
<evidence type="ECO:0000256" key="1">
    <source>
        <dbReference type="SAM" id="MobiDB-lite"/>
    </source>
</evidence>
<dbReference type="InterPro" id="IPR012337">
    <property type="entry name" value="RNaseH-like_sf"/>
</dbReference>
<organism evidence="3 4">
    <name type="scientific">Polyplax serrata</name>
    <name type="common">Common mouse louse</name>
    <dbReference type="NCBI Taxonomy" id="468196"/>
    <lineage>
        <taxon>Eukaryota</taxon>
        <taxon>Metazoa</taxon>
        <taxon>Ecdysozoa</taxon>
        <taxon>Arthropoda</taxon>
        <taxon>Hexapoda</taxon>
        <taxon>Insecta</taxon>
        <taxon>Pterygota</taxon>
        <taxon>Neoptera</taxon>
        <taxon>Paraneoptera</taxon>
        <taxon>Psocodea</taxon>
        <taxon>Troctomorpha</taxon>
        <taxon>Phthiraptera</taxon>
        <taxon>Anoplura</taxon>
        <taxon>Polyplacidae</taxon>
        <taxon>Polyplax</taxon>
    </lineage>
</organism>
<dbReference type="Pfam" id="PF23713">
    <property type="entry name" value="WHD_Egal"/>
    <property type="match status" value="3"/>
</dbReference>
<feature type="region of interest" description="Disordered" evidence="1">
    <location>
        <begin position="457"/>
        <end position="486"/>
    </location>
</feature>
<feature type="domain" description="Egal-1 winged helix" evidence="2">
    <location>
        <begin position="100"/>
        <end position="168"/>
    </location>
</feature>
<dbReference type="PANTHER" id="PTHR46814:SF1">
    <property type="entry name" value="EGALITARIAN, ISOFORM B"/>
    <property type="match status" value="1"/>
</dbReference>
<dbReference type="Gene3D" id="3.30.420.10">
    <property type="entry name" value="Ribonuclease H-like superfamily/Ribonuclease H"/>
    <property type="match status" value="1"/>
</dbReference>
<dbReference type="InterPro" id="IPR056589">
    <property type="entry name" value="WH_Egal-1"/>
</dbReference>
<gene>
    <name evidence="3" type="ORF">RUM44_001631</name>
</gene>
<feature type="domain" description="Egal-1 winged helix" evidence="2">
    <location>
        <begin position="192"/>
        <end position="257"/>
    </location>
</feature>
<accession>A0ABR1AKK1</accession>
<dbReference type="InterPro" id="IPR036397">
    <property type="entry name" value="RNaseH_sf"/>
</dbReference>
<protein>
    <recommendedName>
        <fullName evidence="2">Egal-1 winged helix domain-containing protein</fullName>
    </recommendedName>
</protein>
<comment type="caution">
    <text evidence="3">The sequence shown here is derived from an EMBL/GenBank/DDBJ whole genome shotgun (WGS) entry which is preliminary data.</text>
</comment>
<dbReference type="SUPFAM" id="SSF53098">
    <property type="entry name" value="Ribonuclease H-like"/>
    <property type="match status" value="1"/>
</dbReference>
<evidence type="ECO:0000313" key="3">
    <source>
        <dbReference type="EMBL" id="KAK6621824.1"/>
    </source>
</evidence>
<keyword evidence="4" id="KW-1185">Reference proteome</keyword>
<name>A0ABR1AKK1_POLSC</name>
<feature type="compositionally biased region" description="Polar residues" evidence="1">
    <location>
        <begin position="266"/>
        <end position="285"/>
    </location>
</feature>
<evidence type="ECO:0000259" key="2">
    <source>
        <dbReference type="Pfam" id="PF23713"/>
    </source>
</evidence>
<dbReference type="Proteomes" id="UP001359485">
    <property type="component" value="Unassembled WGS sequence"/>
</dbReference>
<sequence length="486" mass="54873">MESTEYEMIRNTTLLFFFERLLDKGGPRTLHDLSCQFGAKGFTKEMRQIAGGSQSGLKKFLSQYPSLFSFDGDFVYVNAFTTLQSTNSKDPNKSTRDYAKEAVDYFREKLLQYGAGTEVPIKSLLGHRSQASPEVRHMSGQRIKEFRAFLGRFPDMFVLREDNVILKEFENSEAQPFHEIEQTQVDPKITANLIDFFFHYIEIKGPLLVEQLFQNVTTNFPEESWSCIFKTPQDLATFLKMYSDSFHVQSNLVTLVNPLKKPVQNISTGDDVSYQKSSDETNNNIKPKFLPSELPQLYENNNHTDALSSPRTGNVTPPSLQNQTLKQRINSLLMKTLADNSEKDKNLVQNLNNHSSSTVTDQWKNKVLSVTRVVNTVKESNQIIDDLFAKAKEGSDVAVSIDCEGVNLGSKGKITLIQIGTMNGQVYIFDLVTCSNLFEKGGLAQLFASDQIVKDGRKSERGKKGMRVSCNASKMSEQLNKNEMSE</sequence>
<feature type="domain" description="Egal-1 winged helix" evidence="2">
    <location>
        <begin position="13"/>
        <end position="78"/>
    </location>
</feature>
<dbReference type="EMBL" id="JAWJWF010000047">
    <property type="protein sequence ID" value="KAK6621824.1"/>
    <property type="molecule type" value="Genomic_DNA"/>
</dbReference>